<dbReference type="PROSITE" id="PS00893">
    <property type="entry name" value="NUDIX_BOX"/>
    <property type="match status" value="1"/>
</dbReference>
<evidence type="ECO:0000256" key="1">
    <source>
        <dbReference type="ARBA" id="ARBA00022801"/>
    </source>
</evidence>
<dbReference type="PANTHER" id="PTHR21340:SF7">
    <property type="entry name" value="NUDIX HYDROLASE DOMAIN-CONTAINING PROTEIN"/>
    <property type="match status" value="1"/>
</dbReference>
<dbReference type="PROSITE" id="PS51462">
    <property type="entry name" value="NUDIX"/>
    <property type="match status" value="1"/>
</dbReference>
<dbReference type="EMBL" id="BRXS01000002">
    <property type="protein sequence ID" value="GLC24530.1"/>
    <property type="molecule type" value="Genomic_DNA"/>
</dbReference>
<evidence type="ECO:0000313" key="3">
    <source>
        <dbReference type="EMBL" id="GLC24530.1"/>
    </source>
</evidence>
<keyword evidence="4" id="KW-1185">Reference proteome</keyword>
<dbReference type="GO" id="GO:0006167">
    <property type="term" value="P:AMP biosynthetic process"/>
    <property type="evidence" value="ECO:0007669"/>
    <property type="project" value="TreeGrafter"/>
</dbReference>
<dbReference type="GO" id="GO:0006754">
    <property type="term" value="P:ATP biosynthetic process"/>
    <property type="evidence" value="ECO:0007669"/>
    <property type="project" value="TreeGrafter"/>
</dbReference>
<dbReference type="InterPro" id="IPR020084">
    <property type="entry name" value="NUDIX_hydrolase_CS"/>
</dbReference>
<dbReference type="AlphaFoldDB" id="A0AA37Q0T2"/>
<evidence type="ECO:0000313" key="4">
    <source>
        <dbReference type="Proteomes" id="UP001161325"/>
    </source>
</evidence>
<comment type="caution">
    <text evidence="3">The sequence shown here is derived from an EMBL/GenBank/DDBJ whole genome shotgun (WGS) entry which is preliminary data.</text>
</comment>
<dbReference type="InterPro" id="IPR000086">
    <property type="entry name" value="NUDIX_hydrolase_dom"/>
</dbReference>
<organism evidence="3 4">
    <name type="scientific">Roseisolibacter agri</name>
    <dbReference type="NCBI Taxonomy" id="2014610"/>
    <lineage>
        <taxon>Bacteria</taxon>
        <taxon>Pseudomonadati</taxon>
        <taxon>Gemmatimonadota</taxon>
        <taxon>Gemmatimonadia</taxon>
        <taxon>Gemmatimonadales</taxon>
        <taxon>Gemmatimonadaceae</taxon>
        <taxon>Roseisolibacter</taxon>
    </lineage>
</organism>
<proteinExistence type="predicted"/>
<dbReference type="InterPro" id="IPR015797">
    <property type="entry name" value="NUDIX_hydrolase-like_dom_sf"/>
</dbReference>
<gene>
    <name evidence="3" type="ORF">rosag_10430</name>
</gene>
<dbReference type="Gene3D" id="3.90.79.10">
    <property type="entry name" value="Nucleoside Triphosphate Pyrophosphohydrolase"/>
    <property type="match status" value="1"/>
</dbReference>
<dbReference type="GO" id="GO:0004081">
    <property type="term" value="F:bis(5'-nucleosyl)-tetraphosphatase (asymmetrical) activity"/>
    <property type="evidence" value="ECO:0007669"/>
    <property type="project" value="TreeGrafter"/>
</dbReference>
<feature type="domain" description="Nudix hydrolase" evidence="2">
    <location>
        <begin position="2"/>
        <end position="155"/>
    </location>
</feature>
<accession>A0AA37Q0T2</accession>
<dbReference type="PANTHER" id="PTHR21340">
    <property type="entry name" value="DIADENOSINE 5,5-P1,P4-TETRAPHOSPHATE PYROPHOSPHOHYDROLASE MUTT"/>
    <property type="match status" value="1"/>
</dbReference>
<keyword evidence="1" id="KW-0378">Hydrolase</keyword>
<dbReference type="RefSeq" id="WP_284348977.1">
    <property type="nucleotide sequence ID" value="NZ_BRXS01000002.1"/>
</dbReference>
<dbReference type="CDD" id="cd04662">
    <property type="entry name" value="NUDIX_Hydrolase"/>
    <property type="match status" value="1"/>
</dbReference>
<protein>
    <submittedName>
        <fullName evidence="3">DNA mismatch repair protein MutT</fullName>
    </submittedName>
</protein>
<dbReference type="Proteomes" id="UP001161325">
    <property type="component" value="Unassembled WGS sequence"/>
</dbReference>
<reference evidence="3" key="1">
    <citation type="submission" date="2022-08" db="EMBL/GenBank/DDBJ databases">
        <title>Draft genome sequencing of Roseisolibacter agri AW1220.</title>
        <authorList>
            <person name="Tobiishi Y."/>
            <person name="Tonouchi A."/>
        </authorList>
    </citation>
    <scope>NUCLEOTIDE SEQUENCE</scope>
    <source>
        <strain evidence="3">AW1220</strain>
    </source>
</reference>
<name>A0AA37Q0T2_9BACT</name>
<dbReference type="Pfam" id="PF00293">
    <property type="entry name" value="NUDIX"/>
    <property type="match status" value="1"/>
</dbReference>
<dbReference type="SUPFAM" id="SSF55811">
    <property type="entry name" value="Nudix"/>
    <property type="match status" value="1"/>
</dbReference>
<sequence length="162" mass="17639">MPKRATVSAGLLLYRRAAGGGLEVFLAHPGGPFWRQRDAGAWTIPKGVVNDGEELLAAAQREFQEETGVPATGPFLALGSIRQRSGKQVHAWAWEGDADPARVTSNSMQCEWPRGSGTWITFPEVDRCAWFDLPTARGKLLAAQAELLDRLEAALAREVRTA</sequence>
<evidence type="ECO:0000259" key="2">
    <source>
        <dbReference type="PROSITE" id="PS51462"/>
    </source>
</evidence>
<dbReference type="InterPro" id="IPR051325">
    <property type="entry name" value="Nudix_hydrolase_domain"/>
</dbReference>